<reference evidence="3 4" key="1">
    <citation type="journal article" date="2017" name="MBio">
        <title>Type VI secretion-mediated competition in the bee gut microbiome.</title>
        <authorList>
            <person name="Steele M.I."/>
            <person name="Kwong W.K."/>
            <person name="Powell J.E."/>
            <person name="Whiteley M."/>
            <person name="Moran N.A."/>
        </authorList>
    </citation>
    <scope>NUCLEOTIDE SEQUENCE [LARGE SCALE GENOMIC DNA]</scope>
    <source>
        <strain evidence="3 4">PEB0171</strain>
    </source>
</reference>
<dbReference type="EMBL" id="MEIV01000018">
    <property type="protein sequence ID" value="PIT64323.1"/>
    <property type="molecule type" value="Genomic_DNA"/>
</dbReference>
<dbReference type="InterPro" id="IPR043502">
    <property type="entry name" value="DNA/RNA_pol_sf"/>
</dbReference>
<comment type="caution">
    <text evidence="3">The sequence shown here is derived from an EMBL/GenBank/DDBJ whole genome shotgun (WGS) entry which is preliminary data.</text>
</comment>
<dbReference type="PANTHER" id="PTHR34047:SF8">
    <property type="entry name" value="PROTEIN YKFC"/>
    <property type="match status" value="1"/>
</dbReference>
<dbReference type="PROSITE" id="PS50878">
    <property type="entry name" value="RT_POL"/>
    <property type="match status" value="1"/>
</dbReference>
<dbReference type="AlphaFoldDB" id="A0A2N9Y6B7"/>
<dbReference type="SUPFAM" id="SSF56672">
    <property type="entry name" value="DNA/RNA polymerases"/>
    <property type="match status" value="1"/>
</dbReference>
<comment type="similarity">
    <text evidence="1">Belongs to the bacterial reverse transcriptase family.</text>
</comment>
<dbReference type="InterPro" id="IPR000477">
    <property type="entry name" value="RT_dom"/>
</dbReference>
<evidence type="ECO:0000313" key="3">
    <source>
        <dbReference type="EMBL" id="PIT64323.1"/>
    </source>
</evidence>
<dbReference type="Proteomes" id="UP000231094">
    <property type="component" value="Unassembled WGS sequence"/>
</dbReference>
<dbReference type="Pfam" id="PF00078">
    <property type="entry name" value="RVT_1"/>
    <property type="match status" value="1"/>
</dbReference>
<name>A0A2N9Y6B7_9NEIS</name>
<protein>
    <recommendedName>
        <fullName evidence="2">Reverse transcriptase domain-containing protein</fullName>
    </recommendedName>
</protein>
<evidence type="ECO:0000259" key="2">
    <source>
        <dbReference type="PROSITE" id="PS50878"/>
    </source>
</evidence>
<gene>
    <name evidence="3" type="ORF">BHC47_02485</name>
</gene>
<evidence type="ECO:0000256" key="1">
    <source>
        <dbReference type="ARBA" id="ARBA00034120"/>
    </source>
</evidence>
<organism evidence="3 4">
    <name type="scientific">Snodgrassella alvi</name>
    <dbReference type="NCBI Taxonomy" id="1196083"/>
    <lineage>
        <taxon>Bacteria</taxon>
        <taxon>Pseudomonadati</taxon>
        <taxon>Pseudomonadota</taxon>
        <taxon>Betaproteobacteria</taxon>
        <taxon>Neisseriales</taxon>
        <taxon>Neisseriaceae</taxon>
        <taxon>Snodgrassella</taxon>
    </lineage>
</organism>
<dbReference type="PANTHER" id="PTHR34047">
    <property type="entry name" value="NUCLEAR INTRON MATURASE 1, MITOCHONDRIAL-RELATED"/>
    <property type="match status" value="1"/>
</dbReference>
<dbReference type="NCBIfam" id="NF041746">
    <property type="entry name" value="Drt2"/>
    <property type="match status" value="1"/>
</dbReference>
<dbReference type="CDD" id="cd01651">
    <property type="entry name" value="RT_G2_intron"/>
    <property type="match status" value="1"/>
</dbReference>
<evidence type="ECO:0000313" key="4">
    <source>
        <dbReference type="Proteomes" id="UP000231094"/>
    </source>
</evidence>
<feature type="domain" description="Reverse transcriptase" evidence="2">
    <location>
        <begin position="1"/>
        <end position="368"/>
    </location>
</feature>
<dbReference type="InterPro" id="IPR051083">
    <property type="entry name" value="GrpII_Intron_Splice-Mob/Def"/>
</dbReference>
<accession>A0A2N9Y6B7</accession>
<proteinExistence type="inferred from homology"/>
<sequence length="466" mass="54746">MRREKDVYQLQKGVLKKNKSILKKIFNSYIDADISTNQNNYSKKVAKHQFLPFIQCQTKVRKTYSLPENKSVICHKEKIRYIAYASHLDSFIYSYYADLLNKKYEEFLKNKKLSENVLAFRKVKIAGSTAGKSNINFAKEAFDVIKSFKNCSCLCFDIKGFFDNLNHTLLKQAWQKLLGREKLPDDHYAIFKSITRYSYVKLDDALSNLNISKTMFRKKKRKVEGKYTDSRLLSLCSNMAEFREKIVKNNAIRVNYHKGIPQGSPISGIVSNLYMIDFDLACKNFLDEKNARYFRYCDDILIIAPEDNLELVENIANFVKEKIWELKLEIQDSKTEKLIFNTCADGTLKIQSVDNSGKGYLQYLGFIFDGQKTLIRPSSISRYYKKLRKSRRLAEKSQLKNKSTILFRKKLYERYSHLGKENFISYTYRASEIMDETRIKKQVRRHFKYISNKTDIEKVNTIKTND</sequence>